<organism evidence="2 3">
    <name type="scientific">Ignelater luminosus</name>
    <name type="common">Cucubano</name>
    <name type="synonym">Pyrophorus luminosus</name>
    <dbReference type="NCBI Taxonomy" id="2038154"/>
    <lineage>
        <taxon>Eukaryota</taxon>
        <taxon>Metazoa</taxon>
        <taxon>Ecdysozoa</taxon>
        <taxon>Arthropoda</taxon>
        <taxon>Hexapoda</taxon>
        <taxon>Insecta</taxon>
        <taxon>Pterygota</taxon>
        <taxon>Neoptera</taxon>
        <taxon>Endopterygota</taxon>
        <taxon>Coleoptera</taxon>
        <taxon>Polyphaga</taxon>
        <taxon>Elateriformia</taxon>
        <taxon>Elateroidea</taxon>
        <taxon>Elateridae</taxon>
        <taxon>Agrypninae</taxon>
        <taxon>Pyrophorini</taxon>
        <taxon>Ignelater</taxon>
    </lineage>
</organism>
<sequence>MKESVPKDEKYYVRQYIDRYLAFGRCDENAHAAARLYAERFPQRRHPLPNVFRRLDEGVNFVSNEFVDCERSRPVRTAAMENAVLARIGEAPSRSTNSIAEEFVVNRRSKSTGLPFVDWVGVSFCPKPHTSLESLKQPLVKKWDAFSQEKVRTAIEA</sequence>
<evidence type="ECO:0000313" key="2">
    <source>
        <dbReference type="EMBL" id="KAF2899125.1"/>
    </source>
</evidence>
<feature type="domain" description="DUF4817" evidence="1">
    <location>
        <begin position="15"/>
        <end position="55"/>
    </location>
</feature>
<comment type="caution">
    <text evidence="2">The sequence shown here is derived from an EMBL/GenBank/DDBJ whole genome shotgun (WGS) entry which is preliminary data.</text>
</comment>
<dbReference type="Pfam" id="PF16087">
    <property type="entry name" value="DUF4817"/>
    <property type="match status" value="1"/>
</dbReference>
<name>A0A8K0DEA4_IGNLU</name>
<dbReference type="EMBL" id="VTPC01003041">
    <property type="protein sequence ID" value="KAF2899125.1"/>
    <property type="molecule type" value="Genomic_DNA"/>
</dbReference>
<evidence type="ECO:0000259" key="1">
    <source>
        <dbReference type="Pfam" id="PF16087"/>
    </source>
</evidence>
<dbReference type="OrthoDB" id="6753189at2759"/>
<dbReference type="InterPro" id="IPR032135">
    <property type="entry name" value="DUF4817"/>
</dbReference>
<evidence type="ECO:0000313" key="3">
    <source>
        <dbReference type="Proteomes" id="UP000801492"/>
    </source>
</evidence>
<protein>
    <recommendedName>
        <fullName evidence="1">DUF4817 domain-containing protein</fullName>
    </recommendedName>
</protein>
<dbReference type="Proteomes" id="UP000801492">
    <property type="component" value="Unassembled WGS sequence"/>
</dbReference>
<keyword evidence="3" id="KW-1185">Reference proteome</keyword>
<dbReference type="AlphaFoldDB" id="A0A8K0DEA4"/>
<proteinExistence type="predicted"/>
<accession>A0A8K0DEA4</accession>
<reference evidence="2" key="1">
    <citation type="submission" date="2019-08" db="EMBL/GenBank/DDBJ databases">
        <title>The genome of the North American firefly Photinus pyralis.</title>
        <authorList>
            <consortium name="Photinus pyralis genome working group"/>
            <person name="Fallon T.R."/>
            <person name="Sander Lower S.E."/>
            <person name="Weng J.-K."/>
        </authorList>
    </citation>
    <scope>NUCLEOTIDE SEQUENCE</scope>
    <source>
        <strain evidence="2">TRF0915ILg1</strain>
        <tissue evidence="2">Whole body</tissue>
    </source>
</reference>
<gene>
    <name evidence="2" type="ORF">ILUMI_07052</name>
</gene>